<dbReference type="PANTHER" id="PTHR10457">
    <property type="entry name" value="MEVALONATE KINASE/GALACTOKINASE"/>
    <property type="match status" value="1"/>
</dbReference>
<dbReference type="RefSeq" id="WP_074204701.1">
    <property type="nucleotide sequence ID" value="NZ_FSQW01000001.1"/>
</dbReference>
<evidence type="ECO:0000256" key="4">
    <source>
        <dbReference type="ARBA" id="ARBA00022723"/>
    </source>
</evidence>
<evidence type="ECO:0000256" key="1">
    <source>
        <dbReference type="ARBA" id="ARBA00006566"/>
    </source>
</evidence>
<dbReference type="PANTHER" id="PTHR10457:SF7">
    <property type="entry name" value="GALACTOKINASE-RELATED"/>
    <property type="match status" value="1"/>
</dbReference>
<dbReference type="GO" id="GO:0046872">
    <property type="term" value="F:metal ion binding"/>
    <property type="evidence" value="ECO:0007669"/>
    <property type="project" value="UniProtKB-KW"/>
</dbReference>
<gene>
    <name evidence="15" type="ORF">SAMN02745824_1835</name>
</gene>
<evidence type="ECO:0000256" key="3">
    <source>
        <dbReference type="ARBA" id="ARBA00022679"/>
    </source>
</evidence>
<dbReference type="InterPro" id="IPR006203">
    <property type="entry name" value="GHMP_knse_ATP-bd_CS"/>
</dbReference>
<dbReference type="PIRSF" id="PIRSF000530">
    <property type="entry name" value="Galactokinase"/>
    <property type="match status" value="1"/>
</dbReference>
<dbReference type="InterPro" id="IPR019741">
    <property type="entry name" value="Galactokinase_CS"/>
</dbReference>
<dbReference type="NCBIfam" id="TIGR00131">
    <property type="entry name" value="gal_kin"/>
    <property type="match status" value="1"/>
</dbReference>
<accession>A0A1N6DDD2</accession>
<evidence type="ECO:0000256" key="7">
    <source>
        <dbReference type="ARBA" id="ARBA00022840"/>
    </source>
</evidence>
<dbReference type="InterPro" id="IPR000705">
    <property type="entry name" value="Galactokinase"/>
</dbReference>
<dbReference type="FunFam" id="3.30.230.10:FF:000017">
    <property type="entry name" value="Galactokinase"/>
    <property type="match status" value="1"/>
</dbReference>
<dbReference type="SUPFAM" id="SSF55060">
    <property type="entry name" value="GHMP Kinase, C-terminal domain"/>
    <property type="match status" value="1"/>
</dbReference>
<comment type="similarity">
    <text evidence="1">Belongs to the GHMP kinase family. GalK subfamily.</text>
</comment>
<dbReference type="GO" id="GO:0004335">
    <property type="term" value="F:galactokinase activity"/>
    <property type="evidence" value="ECO:0007669"/>
    <property type="project" value="UniProtKB-UniRule"/>
</dbReference>
<keyword evidence="16" id="KW-1185">Reference proteome</keyword>
<dbReference type="FunFam" id="3.30.70.890:FF:000001">
    <property type="entry name" value="Galactokinase"/>
    <property type="match status" value="1"/>
</dbReference>
<evidence type="ECO:0000256" key="10">
    <source>
        <dbReference type="ARBA" id="ARBA00023277"/>
    </source>
</evidence>
<keyword evidence="8" id="KW-0460">Magnesium</keyword>
<dbReference type="PROSITE" id="PS00106">
    <property type="entry name" value="GALACTOKINASE"/>
    <property type="match status" value="1"/>
</dbReference>
<dbReference type="InterPro" id="IPR036554">
    <property type="entry name" value="GHMP_kinase_C_sf"/>
</dbReference>
<reference evidence="16" key="1">
    <citation type="submission" date="2016-11" db="EMBL/GenBank/DDBJ databases">
        <authorList>
            <person name="Varghese N."/>
            <person name="Submissions S."/>
        </authorList>
    </citation>
    <scope>NUCLEOTIDE SEQUENCE [LARGE SCALE GENOMIC DNA]</scope>
    <source>
        <strain evidence="16">DSM 22363</strain>
    </source>
</reference>
<organism evidence="15 16">
    <name type="scientific">Parasphingorhabdus marina DSM 22363</name>
    <dbReference type="NCBI Taxonomy" id="1123272"/>
    <lineage>
        <taxon>Bacteria</taxon>
        <taxon>Pseudomonadati</taxon>
        <taxon>Pseudomonadota</taxon>
        <taxon>Alphaproteobacteria</taxon>
        <taxon>Sphingomonadales</taxon>
        <taxon>Sphingomonadaceae</taxon>
        <taxon>Parasphingorhabdus</taxon>
    </lineage>
</organism>
<feature type="domain" description="Galactokinase N-terminal" evidence="14">
    <location>
        <begin position="15"/>
        <end position="62"/>
    </location>
</feature>
<feature type="domain" description="GHMP kinase C-terminal" evidence="13">
    <location>
        <begin position="283"/>
        <end position="351"/>
    </location>
</feature>
<dbReference type="InterPro" id="IPR013750">
    <property type="entry name" value="GHMP_kinase_C_dom"/>
</dbReference>
<dbReference type="PRINTS" id="PR00959">
    <property type="entry name" value="MEVGALKINASE"/>
</dbReference>
<dbReference type="STRING" id="1123272.SAMN02745824_1835"/>
<dbReference type="EMBL" id="FSQW01000001">
    <property type="protein sequence ID" value="SIN68808.1"/>
    <property type="molecule type" value="Genomic_DNA"/>
</dbReference>
<keyword evidence="7" id="KW-0067">ATP-binding</keyword>
<dbReference type="OrthoDB" id="250531at2"/>
<dbReference type="Proteomes" id="UP000185192">
    <property type="component" value="Unassembled WGS sequence"/>
</dbReference>
<dbReference type="InterPro" id="IPR006206">
    <property type="entry name" value="Mevalonate/galactokinase"/>
</dbReference>
<name>A0A1N6DDD2_9SPHN</name>
<dbReference type="SUPFAM" id="SSF54211">
    <property type="entry name" value="Ribosomal protein S5 domain 2-like"/>
    <property type="match status" value="1"/>
</dbReference>
<dbReference type="InterPro" id="IPR006204">
    <property type="entry name" value="GHMP_kinase_N_dom"/>
</dbReference>
<protein>
    <recommendedName>
        <fullName evidence="11">Galactokinase</fullName>
        <ecNumber evidence="11">2.7.1.6</ecNumber>
    </recommendedName>
</protein>
<evidence type="ECO:0000313" key="16">
    <source>
        <dbReference type="Proteomes" id="UP000185192"/>
    </source>
</evidence>
<dbReference type="InterPro" id="IPR020568">
    <property type="entry name" value="Ribosomal_Su5_D2-typ_SF"/>
</dbReference>
<evidence type="ECO:0000256" key="11">
    <source>
        <dbReference type="NCBIfam" id="TIGR00131"/>
    </source>
</evidence>
<dbReference type="Gene3D" id="3.30.230.10">
    <property type="match status" value="1"/>
</dbReference>
<evidence type="ECO:0000256" key="6">
    <source>
        <dbReference type="ARBA" id="ARBA00022777"/>
    </source>
</evidence>
<evidence type="ECO:0000256" key="9">
    <source>
        <dbReference type="ARBA" id="ARBA00023144"/>
    </source>
</evidence>
<keyword evidence="3" id="KW-0808">Transferase</keyword>
<keyword evidence="10" id="KW-0119">Carbohydrate metabolism</keyword>
<evidence type="ECO:0000313" key="15">
    <source>
        <dbReference type="EMBL" id="SIN68808.1"/>
    </source>
</evidence>
<dbReference type="GO" id="GO:0005829">
    <property type="term" value="C:cytosol"/>
    <property type="evidence" value="ECO:0007669"/>
    <property type="project" value="TreeGrafter"/>
</dbReference>
<dbReference type="InterPro" id="IPR019539">
    <property type="entry name" value="GalKase_N"/>
</dbReference>
<sequence length="388" mass="41447">MTRRDQLLARLLSGYENAFEKGPEIVVAAPGRVNLIGEHTDYNDGFVLPCAINYETMIAIGPRSDGEFRVLACDQNDAQDRFDPRAKFSSQSDEWKNHVRGIAASFLERGMDLTGANIAIAGNVPQGAGLSSSASLGVALGKALAELNGLTHMSPTDFALIAQQAENDFVGCACGIMDQLASARSREGTAMLLDCRSLESKAIPINPKLGLLVIHSGIRRGLVDSAYNERRVQCEEAAAHCQVPALRDLTLDQLDACSPGLDPVSCRRARHVVLENARVLAAADALENGDVAMISRLMEQSHASMRDDFEITLPAIDGLVERVSGLLGNRGGVRMTGGGFGGCIVVLAETPMLGQVENLVSEKYRAPDGTAPQFYPCQPSAGVARLEL</sequence>
<keyword evidence="9" id="KW-0299">Galactose metabolism</keyword>
<evidence type="ECO:0000256" key="2">
    <source>
        <dbReference type="ARBA" id="ARBA00022490"/>
    </source>
</evidence>
<dbReference type="Pfam" id="PF08544">
    <property type="entry name" value="GHMP_kinases_C"/>
    <property type="match status" value="1"/>
</dbReference>
<feature type="domain" description="GHMP kinase N-terminal" evidence="12">
    <location>
        <begin position="97"/>
        <end position="183"/>
    </location>
</feature>
<proteinExistence type="inferred from homology"/>
<dbReference type="GO" id="GO:0006012">
    <property type="term" value="P:galactose metabolic process"/>
    <property type="evidence" value="ECO:0007669"/>
    <property type="project" value="UniProtKB-UniRule"/>
</dbReference>
<keyword evidence="4" id="KW-0479">Metal-binding</keyword>
<dbReference type="AlphaFoldDB" id="A0A1N6DDD2"/>
<keyword evidence="6 15" id="KW-0418">Kinase</keyword>
<dbReference type="Pfam" id="PF10509">
    <property type="entry name" value="GalKase_gal_bdg"/>
    <property type="match status" value="1"/>
</dbReference>
<evidence type="ECO:0000256" key="8">
    <source>
        <dbReference type="ARBA" id="ARBA00022842"/>
    </source>
</evidence>
<keyword evidence="2" id="KW-0963">Cytoplasm</keyword>
<dbReference type="PROSITE" id="PS00627">
    <property type="entry name" value="GHMP_KINASES_ATP"/>
    <property type="match status" value="1"/>
</dbReference>
<dbReference type="InterPro" id="IPR014721">
    <property type="entry name" value="Ribsml_uS5_D2-typ_fold_subgr"/>
</dbReference>
<evidence type="ECO:0000259" key="12">
    <source>
        <dbReference type="Pfam" id="PF00288"/>
    </source>
</evidence>
<dbReference type="Gene3D" id="3.30.70.890">
    <property type="entry name" value="GHMP kinase, C-terminal domain"/>
    <property type="match status" value="1"/>
</dbReference>
<dbReference type="PRINTS" id="PR00473">
    <property type="entry name" value="GALCTOKINASE"/>
</dbReference>
<dbReference type="Pfam" id="PF00288">
    <property type="entry name" value="GHMP_kinases_N"/>
    <property type="match status" value="1"/>
</dbReference>
<evidence type="ECO:0000256" key="5">
    <source>
        <dbReference type="ARBA" id="ARBA00022741"/>
    </source>
</evidence>
<dbReference type="EC" id="2.7.1.6" evidence="11"/>
<evidence type="ECO:0000259" key="13">
    <source>
        <dbReference type="Pfam" id="PF08544"/>
    </source>
</evidence>
<evidence type="ECO:0000259" key="14">
    <source>
        <dbReference type="Pfam" id="PF10509"/>
    </source>
</evidence>
<keyword evidence="5" id="KW-0547">Nucleotide-binding</keyword>
<dbReference type="GO" id="GO:0005524">
    <property type="term" value="F:ATP binding"/>
    <property type="evidence" value="ECO:0007669"/>
    <property type="project" value="UniProtKB-UniRule"/>
</dbReference>